<evidence type="ECO:0008006" key="3">
    <source>
        <dbReference type="Google" id="ProtNLM"/>
    </source>
</evidence>
<proteinExistence type="predicted"/>
<dbReference type="RefSeq" id="WP_275117318.1">
    <property type="nucleotide sequence ID" value="NZ_JAOTPO010000002.1"/>
</dbReference>
<evidence type="ECO:0000313" key="1">
    <source>
        <dbReference type="EMBL" id="MDE5412688.1"/>
    </source>
</evidence>
<organism evidence="1 2">
    <name type="scientific">Alkalihalobacterium chitinilyticum</name>
    <dbReference type="NCBI Taxonomy" id="2980103"/>
    <lineage>
        <taxon>Bacteria</taxon>
        <taxon>Bacillati</taxon>
        <taxon>Bacillota</taxon>
        <taxon>Bacilli</taxon>
        <taxon>Bacillales</taxon>
        <taxon>Bacillaceae</taxon>
        <taxon>Alkalihalobacterium</taxon>
    </lineage>
</organism>
<name>A0ABT5VB62_9BACI</name>
<comment type="caution">
    <text evidence="1">The sequence shown here is derived from an EMBL/GenBank/DDBJ whole genome shotgun (WGS) entry which is preliminary data.</text>
</comment>
<keyword evidence="2" id="KW-1185">Reference proteome</keyword>
<protein>
    <recommendedName>
        <fullName evidence="3">DUF3794 domain-containing protein</fullName>
    </recommendedName>
</protein>
<accession>A0ABT5VB62</accession>
<sequence length="247" mass="27206">MKVNPIRGGQETLCIKVPKVYDWVTRQADIHRSFNGLIGLDELNFECKDGYIPDADPCLILDCHKGDSKLGIDCHTLNVECIITDAAGKPVDPEAPGGLICKEITDPRNRESFEFTLPTGDTVTLQKVKVLKKGFFIIKVSNGKGGVCYSDPQPFATVEKFFLCAPTGTKLQCEITDFQCEAVLCCNDDGTFNQVEVAISMCQNIQMEALVKLEITADFCQPRQEIPFECPPLPVPPQCPDVFPGNT</sequence>
<reference evidence="1" key="1">
    <citation type="submission" date="2024-05" db="EMBL/GenBank/DDBJ databases">
        <title>Alkalihalobacillus sp. strain MEB203 novel alkaliphilic bacterium from Lonar Lake, India.</title>
        <authorList>
            <person name="Joshi A."/>
            <person name="Thite S."/>
            <person name="Mengade P."/>
        </authorList>
    </citation>
    <scope>NUCLEOTIDE SEQUENCE</scope>
    <source>
        <strain evidence="1">MEB 203</strain>
    </source>
</reference>
<dbReference type="Proteomes" id="UP001148125">
    <property type="component" value="Unassembled WGS sequence"/>
</dbReference>
<gene>
    <name evidence="1" type="ORF">N7Z68_04765</name>
</gene>
<dbReference type="EMBL" id="JAOTPO010000002">
    <property type="protein sequence ID" value="MDE5412688.1"/>
    <property type="molecule type" value="Genomic_DNA"/>
</dbReference>
<evidence type="ECO:0000313" key="2">
    <source>
        <dbReference type="Proteomes" id="UP001148125"/>
    </source>
</evidence>